<keyword evidence="6" id="KW-1185">Reference proteome</keyword>
<evidence type="ECO:0000256" key="3">
    <source>
        <dbReference type="SAM" id="SignalP"/>
    </source>
</evidence>
<dbReference type="GO" id="GO:0016020">
    <property type="term" value="C:membrane"/>
    <property type="evidence" value="ECO:0007669"/>
    <property type="project" value="InterPro"/>
</dbReference>
<dbReference type="CDD" id="cd00254">
    <property type="entry name" value="LT-like"/>
    <property type="match status" value="1"/>
</dbReference>
<dbReference type="PROSITE" id="PS00922">
    <property type="entry name" value="TRANSGLYCOSYLASE"/>
    <property type="match status" value="1"/>
</dbReference>
<dbReference type="eggNOG" id="COG0741">
    <property type="taxonomic scope" value="Bacteria"/>
</dbReference>
<evidence type="ECO:0000313" key="5">
    <source>
        <dbReference type="EMBL" id="EGV16098.1"/>
    </source>
</evidence>
<evidence type="ECO:0000259" key="4">
    <source>
        <dbReference type="Pfam" id="PF01464"/>
    </source>
</evidence>
<evidence type="ECO:0000313" key="6">
    <source>
        <dbReference type="Proteomes" id="UP000005459"/>
    </source>
</evidence>
<dbReference type="AlphaFoldDB" id="F9UI39"/>
<dbReference type="Proteomes" id="UP000005459">
    <property type="component" value="Unassembled WGS sequence"/>
</dbReference>
<feature type="signal peptide" evidence="3">
    <location>
        <begin position="1"/>
        <end position="26"/>
    </location>
</feature>
<dbReference type="InterPro" id="IPR008258">
    <property type="entry name" value="Transglycosylase_SLT_dom_1"/>
</dbReference>
<keyword evidence="3" id="KW-0732">Signal</keyword>
<sequence>MSVNRDRYPIWLLAFGLALAAGHSSASPSQTTGGPMRAKAVVGNTALVTDATSDRKTAEAVPNSLPIPPRTAPPSRQQVNATIEHFARKYRLDLDLVHALINAESAYDAHAVSRAGAVGLMQVMPATGADYGVTSVDALFDPATNLHTGMRHLRRLLDKYDSIGQAVMAYNAGEGALERGGGFVAYPETQRYTHAVLVSYLRKKGVLPYSVQARQVLGMDVTPEMAQASGAKKKSGRGAADSKTGSADEAPRRAPATRLKSRLSPGLSHESEGGVSAPASRPISHGVLDRNLSRFSVGGR</sequence>
<accession>F9UI39</accession>
<proteinExistence type="inferred from homology"/>
<dbReference type="GO" id="GO:0000270">
    <property type="term" value="P:peptidoglycan metabolic process"/>
    <property type="evidence" value="ECO:0007669"/>
    <property type="project" value="InterPro"/>
</dbReference>
<dbReference type="GO" id="GO:0008933">
    <property type="term" value="F:peptidoglycan lytic transglycosylase activity"/>
    <property type="evidence" value="ECO:0007669"/>
    <property type="project" value="InterPro"/>
</dbReference>
<feature type="domain" description="Transglycosylase SLT" evidence="4">
    <location>
        <begin position="84"/>
        <end position="179"/>
    </location>
</feature>
<evidence type="ECO:0000256" key="2">
    <source>
        <dbReference type="SAM" id="MobiDB-lite"/>
    </source>
</evidence>
<reference evidence="5 6" key="1">
    <citation type="submission" date="2011-06" db="EMBL/GenBank/DDBJ databases">
        <title>The draft genome of Thiocapsa marina 5811.</title>
        <authorList>
            <consortium name="US DOE Joint Genome Institute (JGI-PGF)"/>
            <person name="Lucas S."/>
            <person name="Han J."/>
            <person name="Cheng J.-F."/>
            <person name="Goodwin L."/>
            <person name="Pitluck S."/>
            <person name="Peters L."/>
            <person name="Land M.L."/>
            <person name="Hauser L."/>
            <person name="Vogl K."/>
            <person name="Liu Z."/>
            <person name="Imhoff J."/>
            <person name="Thiel V."/>
            <person name="Frigaard N.-U."/>
            <person name="Bryant D."/>
            <person name="Woyke T.J."/>
        </authorList>
    </citation>
    <scope>NUCLEOTIDE SEQUENCE [LARGE SCALE GENOMIC DNA]</scope>
    <source>
        <strain evidence="5 6">5811</strain>
    </source>
</reference>
<dbReference type="InterPro" id="IPR000189">
    <property type="entry name" value="Transglyc_AS"/>
</dbReference>
<feature type="chain" id="PRO_5003394361" evidence="3">
    <location>
        <begin position="27"/>
        <end position="300"/>
    </location>
</feature>
<dbReference type="InterPro" id="IPR023346">
    <property type="entry name" value="Lysozyme-like_dom_sf"/>
</dbReference>
<name>F9UI39_9GAMM</name>
<dbReference type="Pfam" id="PF01464">
    <property type="entry name" value="SLT"/>
    <property type="match status" value="1"/>
</dbReference>
<gene>
    <name evidence="5" type="ORF">ThimaDRAFT_4592</name>
</gene>
<feature type="region of interest" description="Disordered" evidence="2">
    <location>
        <begin position="227"/>
        <end position="300"/>
    </location>
</feature>
<dbReference type="SUPFAM" id="SSF53955">
    <property type="entry name" value="Lysozyme-like"/>
    <property type="match status" value="1"/>
</dbReference>
<dbReference type="PANTHER" id="PTHR37423">
    <property type="entry name" value="SOLUBLE LYTIC MUREIN TRANSGLYCOSYLASE-RELATED"/>
    <property type="match status" value="1"/>
</dbReference>
<dbReference type="PANTHER" id="PTHR37423:SF2">
    <property type="entry name" value="MEMBRANE-BOUND LYTIC MUREIN TRANSGLYCOSYLASE C"/>
    <property type="match status" value="1"/>
</dbReference>
<organism evidence="5 6">
    <name type="scientific">Thiocapsa marina 5811</name>
    <dbReference type="NCBI Taxonomy" id="768671"/>
    <lineage>
        <taxon>Bacteria</taxon>
        <taxon>Pseudomonadati</taxon>
        <taxon>Pseudomonadota</taxon>
        <taxon>Gammaproteobacteria</taxon>
        <taxon>Chromatiales</taxon>
        <taxon>Chromatiaceae</taxon>
        <taxon>Thiocapsa</taxon>
    </lineage>
</organism>
<feature type="region of interest" description="Disordered" evidence="2">
    <location>
        <begin position="49"/>
        <end position="77"/>
    </location>
</feature>
<dbReference type="EMBL" id="AFWV01000022">
    <property type="protein sequence ID" value="EGV16098.1"/>
    <property type="molecule type" value="Genomic_DNA"/>
</dbReference>
<protein>
    <submittedName>
        <fullName evidence="5">Lytic transglycosylase catalytic</fullName>
    </submittedName>
</protein>
<evidence type="ECO:0000256" key="1">
    <source>
        <dbReference type="ARBA" id="ARBA00007734"/>
    </source>
</evidence>
<dbReference type="STRING" id="768671.ThimaDRAFT_4592"/>
<dbReference type="Gene3D" id="1.10.530.10">
    <property type="match status" value="1"/>
</dbReference>
<comment type="similarity">
    <text evidence="1">Belongs to the transglycosylase Slt family.</text>
</comment>